<organism evidence="3 4">
    <name type="scientific">Macrostomum lignano</name>
    <dbReference type="NCBI Taxonomy" id="282301"/>
    <lineage>
        <taxon>Eukaryota</taxon>
        <taxon>Metazoa</taxon>
        <taxon>Spiralia</taxon>
        <taxon>Lophotrochozoa</taxon>
        <taxon>Platyhelminthes</taxon>
        <taxon>Rhabditophora</taxon>
        <taxon>Macrostomorpha</taxon>
        <taxon>Macrostomida</taxon>
        <taxon>Macrostomidae</taxon>
        <taxon>Macrostomum</taxon>
    </lineage>
</organism>
<evidence type="ECO:0000313" key="3">
    <source>
        <dbReference type="EMBL" id="PAA55016.1"/>
    </source>
</evidence>
<feature type="compositionally biased region" description="Pro residues" evidence="1">
    <location>
        <begin position="643"/>
        <end position="657"/>
    </location>
</feature>
<gene>
    <name evidence="3" type="ORF">BOX15_Mlig029352g2</name>
</gene>
<feature type="region of interest" description="Disordered" evidence="1">
    <location>
        <begin position="613"/>
        <end position="676"/>
    </location>
</feature>
<dbReference type="SUPFAM" id="SSF50729">
    <property type="entry name" value="PH domain-like"/>
    <property type="match status" value="1"/>
</dbReference>
<dbReference type="SMART" id="SM00233">
    <property type="entry name" value="PH"/>
    <property type="match status" value="2"/>
</dbReference>
<dbReference type="Gene3D" id="2.30.29.30">
    <property type="entry name" value="Pleckstrin-homology domain (PH domain)/Phosphotyrosine-binding domain (PTB)"/>
    <property type="match status" value="1"/>
</dbReference>
<feature type="compositionally biased region" description="Low complexity" evidence="1">
    <location>
        <begin position="434"/>
        <end position="456"/>
    </location>
</feature>
<dbReference type="EMBL" id="NIVC01002821">
    <property type="protein sequence ID" value="PAA55016.1"/>
    <property type="molecule type" value="Genomic_DNA"/>
</dbReference>
<dbReference type="AlphaFoldDB" id="A0A267E0R4"/>
<dbReference type="CDD" id="cd00821">
    <property type="entry name" value="PH"/>
    <property type="match status" value="1"/>
</dbReference>
<keyword evidence="4" id="KW-1185">Reference proteome</keyword>
<feature type="non-terminal residue" evidence="3">
    <location>
        <position position="1"/>
    </location>
</feature>
<feature type="compositionally biased region" description="Gly residues" evidence="1">
    <location>
        <begin position="382"/>
        <end position="393"/>
    </location>
</feature>
<feature type="compositionally biased region" description="Low complexity" evidence="1">
    <location>
        <begin position="616"/>
        <end position="637"/>
    </location>
</feature>
<protein>
    <recommendedName>
        <fullName evidence="2">PH domain-containing protein</fullName>
    </recommendedName>
</protein>
<feature type="domain" description="PH" evidence="2">
    <location>
        <begin position="243"/>
        <end position="339"/>
    </location>
</feature>
<feature type="compositionally biased region" description="Low complexity" evidence="1">
    <location>
        <begin position="413"/>
        <end position="426"/>
    </location>
</feature>
<dbReference type="InterPro" id="IPR001849">
    <property type="entry name" value="PH_domain"/>
</dbReference>
<dbReference type="OrthoDB" id="6256281at2759"/>
<reference evidence="3 4" key="1">
    <citation type="submission" date="2017-06" db="EMBL/GenBank/DDBJ databases">
        <title>A platform for efficient transgenesis in Macrostomum lignano, a flatworm model organism for stem cell research.</title>
        <authorList>
            <person name="Berezikov E."/>
        </authorList>
    </citation>
    <scope>NUCLEOTIDE SEQUENCE [LARGE SCALE GENOMIC DNA]</scope>
    <source>
        <strain evidence="3">DV1</strain>
        <tissue evidence="3">Whole organism</tissue>
    </source>
</reference>
<dbReference type="InterPro" id="IPR011993">
    <property type="entry name" value="PH-like_dom_sf"/>
</dbReference>
<evidence type="ECO:0000313" key="4">
    <source>
        <dbReference type="Proteomes" id="UP000215902"/>
    </source>
</evidence>
<feature type="compositionally biased region" description="Gly residues" evidence="1">
    <location>
        <begin position="468"/>
        <end position="477"/>
    </location>
</feature>
<feature type="compositionally biased region" description="Gly residues" evidence="1">
    <location>
        <begin position="663"/>
        <end position="673"/>
    </location>
</feature>
<evidence type="ECO:0000259" key="2">
    <source>
        <dbReference type="SMART" id="SM00233"/>
    </source>
</evidence>
<feature type="region of interest" description="Disordered" evidence="1">
    <location>
        <begin position="140"/>
        <end position="201"/>
    </location>
</feature>
<dbReference type="Proteomes" id="UP000215902">
    <property type="component" value="Unassembled WGS sequence"/>
</dbReference>
<name>A0A267E0R4_9PLAT</name>
<comment type="caution">
    <text evidence="3">The sequence shown here is derived from an EMBL/GenBank/DDBJ whole genome shotgun (WGS) entry which is preliminary data.</text>
</comment>
<proteinExistence type="predicted"/>
<feature type="domain" description="PH" evidence="2">
    <location>
        <begin position="493"/>
        <end position="606"/>
    </location>
</feature>
<feature type="region of interest" description="Disordered" evidence="1">
    <location>
        <begin position="375"/>
        <end position="488"/>
    </location>
</feature>
<evidence type="ECO:0000256" key="1">
    <source>
        <dbReference type="SAM" id="MobiDB-lite"/>
    </source>
</evidence>
<accession>A0A267E0R4</accession>
<sequence length="707" mass="72744">PAVPGIRPPLQQLPPATREFQSASMAQQQTAGHCGCSNRCPRDDLLVSLMQFLRHDLASEPLSDRSRLAQRSLLDRLTAMELQEPGGAGRRCCCLGRCPAESLAEPPRLLGKVQPMPAATDRQARSPPSGASAVAAAAAVTRRDKKAATTAQRDARVRMSLPPQMFSIANNCSSPPPSEAANRDEVDYEEPWSPSRSNPIALPSKLAVNSRRRQSVAGWPASAAFAESWAAPSAASAASASAATVSRPLQLRQSDSGRWVRFGHCTLQGSRLLCCRHQQRPIQTLQLAGYSAIYSDRESGICHVIKLAHASLPMHALAADSESEARVWIAALNAACGAGGCGGHPPTNSVSAAATAASFSPAWAAFRCSSSSSTSNSNDSYSGGGGGGGGVAANGGPESQSPAAGIEHHRRGSLPPSLSSSFSFSPETSPVHHAAASAASAASGAAGEPAKSSKSPGEGLIRRFRGSFGAGSGGGSGDKSSASQGPPLASPDALVSGLVFAKLLPAALPSVTAASGQQPPVGHWCRRFAQLLPSSCVQLAEPDGSCEFRLPLAQLRIGPLRDDRKRRSALRLYSEADDRDWLLLDVTDKTRLGAWIKQLILATAPCYDTPALPSRSGAASGAASSSVSGAASGAASGLTAPQRPLPPPPRRQLPDLPPSVATPGGGDGGGAGGLSLACLTDSQSRLMDSSAGPALKTRLLLQQGWAS</sequence>